<comment type="caution">
    <text evidence="2">The sequence shown here is derived from an EMBL/GenBank/DDBJ whole genome shotgun (WGS) entry which is preliminary data.</text>
</comment>
<organism evidence="2 3">
    <name type="scientific">Paenibacillus radicis</name>
    <name type="common">ex Gao et al. 2016</name>
    <dbReference type="NCBI Taxonomy" id="1737354"/>
    <lineage>
        <taxon>Bacteria</taxon>
        <taxon>Bacillati</taxon>
        <taxon>Bacillota</taxon>
        <taxon>Bacilli</taxon>
        <taxon>Bacillales</taxon>
        <taxon>Paenibacillaceae</taxon>
        <taxon>Paenibacillus</taxon>
    </lineage>
</organism>
<keyword evidence="3" id="KW-1185">Reference proteome</keyword>
<dbReference type="RefSeq" id="WP_188888899.1">
    <property type="nucleotide sequence ID" value="NZ_BMHY01000003.1"/>
</dbReference>
<feature type="region of interest" description="Disordered" evidence="1">
    <location>
        <begin position="1"/>
        <end position="47"/>
    </location>
</feature>
<evidence type="ECO:0000256" key="1">
    <source>
        <dbReference type="SAM" id="MobiDB-lite"/>
    </source>
</evidence>
<dbReference type="EMBL" id="BMHY01000003">
    <property type="protein sequence ID" value="GGG66084.1"/>
    <property type="molecule type" value="Genomic_DNA"/>
</dbReference>
<sequence length="47" mass="4835">MSGEQPSHKQTAASKAQSKADRTGAGKQKASELQSEADTAAVPKHGQ</sequence>
<proteinExistence type="predicted"/>
<name>A0A917LYU5_9BACL</name>
<gene>
    <name evidence="2" type="ORF">GCM10010918_20580</name>
</gene>
<dbReference type="AlphaFoldDB" id="A0A917LYU5"/>
<accession>A0A917LYU5</accession>
<evidence type="ECO:0000313" key="2">
    <source>
        <dbReference type="EMBL" id="GGG66084.1"/>
    </source>
</evidence>
<dbReference type="Proteomes" id="UP000600247">
    <property type="component" value="Unassembled WGS sequence"/>
</dbReference>
<evidence type="ECO:0000313" key="3">
    <source>
        <dbReference type="Proteomes" id="UP000600247"/>
    </source>
</evidence>
<protein>
    <submittedName>
        <fullName evidence="2">Uncharacterized protein</fullName>
    </submittedName>
</protein>
<reference evidence="2 3" key="1">
    <citation type="journal article" date="2014" name="Int. J. Syst. Evol. Microbiol.">
        <title>Complete genome sequence of Corynebacterium casei LMG S-19264T (=DSM 44701T), isolated from a smear-ripened cheese.</title>
        <authorList>
            <consortium name="US DOE Joint Genome Institute (JGI-PGF)"/>
            <person name="Walter F."/>
            <person name="Albersmeier A."/>
            <person name="Kalinowski J."/>
            <person name="Ruckert C."/>
        </authorList>
    </citation>
    <scope>NUCLEOTIDE SEQUENCE [LARGE SCALE GENOMIC DNA]</scope>
    <source>
        <strain evidence="2 3">CGMCC 1.15286</strain>
    </source>
</reference>